<protein>
    <submittedName>
        <fullName evidence="3">Uncharacterized protein</fullName>
    </submittedName>
</protein>
<gene>
    <name evidence="3" type="ORF">EW146_g5452</name>
</gene>
<evidence type="ECO:0000313" key="3">
    <source>
        <dbReference type="EMBL" id="THH14955.1"/>
    </source>
</evidence>
<accession>A0A4S4LS24</accession>
<evidence type="ECO:0000256" key="2">
    <source>
        <dbReference type="SAM" id="SignalP"/>
    </source>
</evidence>
<keyword evidence="4" id="KW-1185">Reference proteome</keyword>
<comment type="caution">
    <text evidence="3">The sequence shown here is derived from an EMBL/GenBank/DDBJ whole genome shotgun (WGS) entry which is preliminary data.</text>
</comment>
<feature type="chain" id="PRO_5020933283" evidence="2">
    <location>
        <begin position="19"/>
        <end position="105"/>
    </location>
</feature>
<dbReference type="EMBL" id="SGPL01000238">
    <property type="protein sequence ID" value="THH14955.1"/>
    <property type="molecule type" value="Genomic_DNA"/>
</dbReference>
<evidence type="ECO:0000313" key="4">
    <source>
        <dbReference type="Proteomes" id="UP000310158"/>
    </source>
</evidence>
<name>A0A4S4LS24_9AGAM</name>
<feature type="compositionally biased region" description="Acidic residues" evidence="1">
    <location>
        <begin position="64"/>
        <end position="105"/>
    </location>
</feature>
<evidence type="ECO:0000256" key="1">
    <source>
        <dbReference type="SAM" id="MobiDB-lite"/>
    </source>
</evidence>
<proteinExistence type="predicted"/>
<keyword evidence="2" id="KW-0732">Signal</keyword>
<organism evidence="3 4">
    <name type="scientific">Bondarzewia mesenterica</name>
    <dbReference type="NCBI Taxonomy" id="1095465"/>
    <lineage>
        <taxon>Eukaryota</taxon>
        <taxon>Fungi</taxon>
        <taxon>Dikarya</taxon>
        <taxon>Basidiomycota</taxon>
        <taxon>Agaricomycotina</taxon>
        <taxon>Agaricomycetes</taxon>
        <taxon>Russulales</taxon>
        <taxon>Bondarzewiaceae</taxon>
        <taxon>Bondarzewia</taxon>
    </lineage>
</organism>
<dbReference type="Proteomes" id="UP000310158">
    <property type="component" value="Unassembled WGS sequence"/>
</dbReference>
<feature type="region of interest" description="Disordered" evidence="1">
    <location>
        <begin position="56"/>
        <end position="105"/>
    </location>
</feature>
<reference evidence="3 4" key="1">
    <citation type="submission" date="2019-02" db="EMBL/GenBank/DDBJ databases">
        <title>Genome sequencing of the rare red list fungi Bondarzewia mesenterica.</title>
        <authorList>
            <person name="Buettner E."/>
            <person name="Kellner H."/>
        </authorList>
    </citation>
    <scope>NUCLEOTIDE SEQUENCE [LARGE SCALE GENOMIC DNA]</scope>
    <source>
        <strain evidence="3 4">DSM 108281</strain>
    </source>
</reference>
<dbReference type="AlphaFoldDB" id="A0A4S4LS24"/>
<feature type="signal peptide" evidence="2">
    <location>
        <begin position="1"/>
        <end position="18"/>
    </location>
</feature>
<sequence length="105" mass="11553">MFNNTILILIAFINRILLRLFGPRPQDFTVTPYPVEEPVMVIEMVRMTSAETLRRLEEGRAGVEEETTGVEEGTADGEEGTADGEEGTADGEDVESGETCTEEEI</sequence>